<sequence length="235" mass="25787">MSWFTVPETVHSRDDGNGHLVLLNATTGHWHRLNATGAEFFAHLKAHHDVDAAVTALVDRFPGVPADRIRHDVEALVAELVRFGLVEPTERREAHGVLMALPPVQRPSGLTERLAAVVAFPVALLLLRLPFRLSTTAVSRVKRGRVRETATPAQVVAWLAAARWVSRHYPGRVACLELSLTAVLIGAVLQRGVDWCFGFAVDPQTFHAWVEVSGEPVVEAADDPVAATYHRVFLV</sequence>
<dbReference type="Pfam" id="PF13471">
    <property type="entry name" value="Transglut_core3"/>
    <property type="match status" value="1"/>
</dbReference>
<dbReference type="AlphaFoldDB" id="A0A2S6H1M6"/>
<evidence type="ECO:0000313" key="3">
    <source>
        <dbReference type="Proteomes" id="UP000239203"/>
    </source>
</evidence>
<evidence type="ECO:0000259" key="1">
    <source>
        <dbReference type="Pfam" id="PF13471"/>
    </source>
</evidence>
<dbReference type="Proteomes" id="UP000239203">
    <property type="component" value="Unassembled WGS sequence"/>
</dbReference>
<dbReference type="InterPro" id="IPR008792">
    <property type="entry name" value="PQQD"/>
</dbReference>
<accession>A0A2S6H1M6</accession>
<proteinExistence type="predicted"/>
<organism evidence="2 3">
    <name type="scientific">Actinokineospora auranticolor</name>
    <dbReference type="NCBI Taxonomy" id="155976"/>
    <lineage>
        <taxon>Bacteria</taxon>
        <taxon>Bacillati</taxon>
        <taxon>Actinomycetota</taxon>
        <taxon>Actinomycetes</taxon>
        <taxon>Pseudonocardiales</taxon>
        <taxon>Pseudonocardiaceae</taxon>
        <taxon>Actinokineospora</taxon>
    </lineage>
</organism>
<dbReference type="Pfam" id="PF05402">
    <property type="entry name" value="PqqD"/>
    <property type="match status" value="1"/>
</dbReference>
<reference evidence="2 3" key="1">
    <citation type="submission" date="2018-02" db="EMBL/GenBank/DDBJ databases">
        <title>Genomic Encyclopedia of Archaeal and Bacterial Type Strains, Phase II (KMG-II): from individual species to whole genera.</title>
        <authorList>
            <person name="Goeker M."/>
        </authorList>
    </citation>
    <scope>NUCLEOTIDE SEQUENCE [LARGE SCALE GENOMIC DNA]</scope>
    <source>
        <strain evidence="2 3">YU 961-1</strain>
    </source>
</reference>
<dbReference type="InterPro" id="IPR032708">
    <property type="entry name" value="McjB_C"/>
</dbReference>
<name>A0A2S6H1M6_9PSEU</name>
<dbReference type="RefSeq" id="WP_104476539.1">
    <property type="nucleotide sequence ID" value="NZ_CP154825.1"/>
</dbReference>
<protein>
    <submittedName>
        <fullName evidence="2">Coenzyme PQQ synthesis protein D (PqqD)</fullName>
    </submittedName>
</protein>
<dbReference type="Gene3D" id="1.10.10.1150">
    <property type="entry name" value="Coenzyme PQQ synthesis protein D (PqqD)"/>
    <property type="match status" value="1"/>
</dbReference>
<dbReference type="InterPro" id="IPR053521">
    <property type="entry name" value="McjB-like"/>
</dbReference>
<evidence type="ECO:0000313" key="2">
    <source>
        <dbReference type="EMBL" id="PPK71389.1"/>
    </source>
</evidence>
<dbReference type="EMBL" id="PTIX01000001">
    <property type="protein sequence ID" value="PPK71389.1"/>
    <property type="molecule type" value="Genomic_DNA"/>
</dbReference>
<comment type="caution">
    <text evidence="2">The sequence shown here is derived from an EMBL/GenBank/DDBJ whole genome shotgun (WGS) entry which is preliminary data.</text>
</comment>
<feature type="domain" description="Microcin J25-processing protein McjB C-terminal" evidence="1">
    <location>
        <begin position="116"/>
        <end position="222"/>
    </location>
</feature>
<gene>
    <name evidence="2" type="ORF">CLV40_101579</name>
</gene>
<keyword evidence="3" id="KW-1185">Reference proteome</keyword>
<dbReference type="NCBIfam" id="NF033537">
    <property type="entry name" value="lasso_biosyn_B2"/>
    <property type="match status" value="1"/>
</dbReference>
<dbReference type="InterPro" id="IPR041881">
    <property type="entry name" value="PqqD_sf"/>
</dbReference>
<dbReference type="OrthoDB" id="583768at2"/>